<dbReference type="GO" id="GO:0035556">
    <property type="term" value="P:intracellular signal transduction"/>
    <property type="evidence" value="ECO:0007669"/>
    <property type="project" value="TreeGrafter"/>
</dbReference>
<dbReference type="EC" id="2.7.11.1" evidence="2"/>
<feature type="compositionally biased region" description="Pro residues" evidence="11">
    <location>
        <begin position="511"/>
        <end position="520"/>
    </location>
</feature>
<dbReference type="InterPro" id="IPR017441">
    <property type="entry name" value="Protein_kinase_ATP_BS"/>
</dbReference>
<dbReference type="Gene3D" id="1.10.510.10">
    <property type="entry name" value="Transferase(Phosphotransferase) domain 1"/>
    <property type="match status" value="1"/>
</dbReference>
<feature type="compositionally biased region" description="Basic and acidic residues" evidence="11">
    <location>
        <begin position="1062"/>
        <end position="1085"/>
    </location>
</feature>
<dbReference type="OrthoDB" id="193931at2759"/>
<accession>A0A9P6L8M4</accession>
<feature type="region of interest" description="Disordered" evidence="11">
    <location>
        <begin position="459"/>
        <end position="493"/>
    </location>
</feature>
<evidence type="ECO:0000256" key="9">
    <source>
        <dbReference type="ARBA" id="ARBA00048679"/>
    </source>
</evidence>
<name>A0A9P6L8M4_9AGAM</name>
<dbReference type="PROSITE" id="PS50011">
    <property type="entry name" value="PROTEIN_KINASE_DOM"/>
    <property type="match status" value="1"/>
</dbReference>
<feature type="compositionally biased region" description="Basic and acidic residues" evidence="11">
    <location>
        <begin position="86"/>
        <end position="102"/>
    </location>
</feature>
<evidence type="ECO:0000256" key="4">
    <source>
        <dbReference type="ARBA" id="ARBA00022679"/>
    </source>
</evidence>
<feature type="compositionally biased region" description="Low complexity" evidence="11">
    <location>
        <begin position="18"/>
        <end position="27"/>
    </location>
</feature>
<gene>
    <name evidence="14" type="ORF">BJ322DRAFT_1120336</name>
</gene>
<dbReference type="GO" id="GO:0005737">
    <property type="term" value="C:cytoplasm"/>
    <property type="evidence" value="ECO:0007669"/>
    <property type="project" value="TreeGrafter"/>
</dbReference>
<dbReference type="FunFam" id="1.10.510.10:FF:000792">
    <property type="entry name" value="Non-specific serine/threonine protein kinase"/>
    <property type="match status" value="1"/>
</dbReference>
<keyword evidence="5 10" id="KW-0547">Nucleotide-binding</keyword>
<dbReference type="PROSITE" id="PS00108">
    <property type="entry name" value="PROTEIN_KINASE_ST"/>
    <property type="match status" value="1"/>
</dbReference>
<dbReference type="PANTHER" id="PTHR24346">
    <property type="entry name" value="MAP/MICROTUBULE AFFINITY-REGULATING KINASE"/>
    <property type="match status" value="1"/>
</dbReference>
<keyword evidence="6" id="KW-0418">Kinase</keyword>
<keyword evidence="15" id="KW-1185">Reference proteome</keyword>
<dbReference type="Gene3D" id="3.30.310.80">
    <property type="entry name" value="Kinase associated domain 1, KA1"/>
    <property type="match status" value="2"/>
</dbReference>
<feature type="compositionally biased region" description="Low complexity" evidence="11">
    <location>
        <begin position="774"/>
        <end position="787"/>
    </location>
</feature>
<evidence type="ECO:0000313" key="15">
    <source>
        <dbReference type="Proteomes" id="UP000736335"/>
    </source>
</evidence>
<reference evidence="14" key="1">
    <citation type="journal article" date="2020" name="Nat. Commun.">
        <title>Large-scale genome sequencing of mycorrhizal fungi provides insights into the early evolution of symbiotic traits.</title>
        <authorList>
            <person name="Miyauchi S."/>
            <person name="Kiss E."/>
            <person name="Kuo A."/>
            <person name="Drula E."/>
            <person name="Kohler A."/>
            <person name="Sanchez-Garcia M."/>
            <person name="Morin E."/>
            <person name="Andreopoulos B."/>
            <person name="Barry K.W."/>
            <person name="Bonito G."/>
            <person name="Buee M."/>
            <person name="Carver A."/>
            <person name="Chen C."/>
            <person name="Cichocki N."/>
            <person name="Clum A."/>
            <person name="Culley D."/>
            <person name="Crous P.W."/>
            <person name="Fauchery L."/>
            <person name="Girlanda M."/>
            <person name="Hayes R.D."/>
            <person name="Keri Z."/>
            <person name="LaButti K."/>
            <person name="Lipzen A."/>
            <person name="Lombard V."/>
            <person name="Magnuson J."/>
            <person name="Maillard F."/>
            <person name="Murat C."/>
            <person name="Nolan M."/>
            <person name="Ohm R.A."/>
            <person name="Pangilinan J."/>
            <person name="Pereira M.F."/>
            <person name="Perotto S."/>
            <person name="Peter M."/>
            <person name="Pfister S."/>
            <person name="Riley R."/>
            <person name="Sitrit Y."/>
            <person name="Stielow J.B."/>
            <person name="Szollosi G."/>
            <person name="Zifcakova L."/>
            <person name="Stursova M."/>
            <person name="Spatafora J.W."/>
            <person name="Tedersoo L."/>
            <person name="Vaario L.M."/>
            <person name="Yamada A."/>
            <person name="Yan M."/>
            <person name="Wang P."/>
            <person name="Xu J."/>
            <person name="Bruns T."/>
            <person name="Baldrian P."/>
            <person name="Vilgalys R."/>
            <person name="Dunand C."/>
            <person name="Henrissat B."/>
            <person name="Grigoriev I.V."/>
            <person name="Hibbett D."/>
            <person name="Nagy L.G."/>
            <person name="Martin F.M."/>
        </authorList>
    </citation>
    <scope>NUCLEOTIDE SEQUENCE</scope>
    <source>
        <strain evidence="14">UH-Tt-Lm1</strain>
    </source>
</reference>
<feature type="region of interest" description="Disordered" evidence="11">
    <location>
        <begin position="820"/>
        <end position="955"/>
    </location>
</feature>
<evidence type="ECO:0000256" key="8">
    <source>
        <dbReference type="ARBA" id="ARBA00047899"/>
    </source>
</evidence>
<feature type="compositionally biased region" description="Polar residues" evidence="11">
    <location>
        <begin position="1105"/>
        <end position="1130"/>
    </location>
</feature>
<dbReference type="Pfam" id="PF02149">
    <property type="entry name" value="KA1"/>
    <property type="match status" value="1"/>
</dbReference>
<dbReference type="InterPro" id="IPR028375">
    <property type="entry name" value="KA1/Ssp2_C"/>
</dbReference>
<organism evidence="14 15">
    <name type="scientific">Thelephora terrestris</name>
    <dbReference type="NCBI Taxonomy" id="56493"/>
    <lineage>
        <taxon>Eukaryota</taxon>
        <taxon>Fungi</taxon>
        <taxon>Dikarya</taxon>
        <taxon>Basidiomycota</taxon>
        <taxon>Agaricomycotina</taxon>
        <taxon>Agaricomycetes</taxon>
        <taxon>Thelephorales</taxon>
        <taxon>Thelephoraceae</taxon>
        <taxon>Thelephora</taxon>
    </lineage>
</organism>
<keyword evidence="3" id="KW-0723">Serine/threonine-protein kinase</keyword>
<feature type="compositionally biased region" description="Basic and acidic residues" evidence="11">
    <location>
        <begin position="828"/>
        <end position="849"/>
    </location>
</feature>
<feature type="compositionally biased region" description="Polar residues" evidence="11">
    <location>
        <begin position="595"/>
        <end position="612"/>
    </location>
</feature>
<proteinExistence type="inferred from homology"/>
<dbReference type="GO" id="GO:0004674">
    <property type="term" value="F:protein serine/threonine kinase activity"/>
    <property type="evidence" value="ECO:0007669"/>
    <property type="project" value="UniProtKB-KW"/>
</dbReference>
<comment type="caution">
    <text evidence="14">The sequence shown here is derived from an EMBL/GenBank/DDBJ whole genome shotgun (WGS) entry which is preliminary data.</text>
</comment>
<dbReference type="InterPro" id="IPR008271">
    <property type="entry name" value="Ser/Thr_kinase_AS"/>
</dbReference>
<comment type="catalytic activity">
    <reaction evidence="8">
        <text>L-threonyl-[protein] + ATP = O-phospho-L-threonyl-[protein] + ADP + H(+)</text>
        <dbReference type="Rhea" id="RHEA:46608"/>
        <dbReference type="Rhea" id="RHEA-COMP:11060"/>
        <dbReference type="Rhea" id="RHEA-COMP:11605"/>
        <dbReference type="ChEBI" id="CHEBI:15378"/>
        <dbReference type="ChEBI" id="CHEBI:30013"/>
        <dbReference type="ChEBI" id="CHEBI:30616"/>
        <dbReference type="ChEBI" id="CHEBI:61977"/>
        <dbReference type="ChEBI" id="CHEBI:456216"/>
        <dbReference type="EC" id="2.7.11.1"/>
    </reaction>
</comment>
<dbReference type="EMBL" id="WIUZ02000004">
    <property type="protein sequence ID" value="KAF9788179.1"/>
    <property type="molecule type" value="Genomic_DNA"/>
</dbReference>
<dbReference type="SUPFAM" id="SSF56112">
    <property type="entry name" value="Protein kinase-like (PK-like)"/>
    <property type="match status" value="1"/>
</dbReference>
<feature type="region of interest" description="Disordered" evidence="11">
    <location>
        <begin position="1"/>
        <end position="27"/>
    </location>
</feature>
<dbReference type="Proteomes" id="UP000736335">
    <property type="component" value="Unassembled WGS sequence"/>
</dbReference>
<feature type="compositionally biased region" description="Polar residues" evidence="11">
    <location>
        <begin position="851"/>
        <end position="868"/>
    </location>
</feature>
<feature type="compositionally biased region" description="Polar residues" evidence="11">
    <location>
        <begin position="697"/>
        <end position="706"/>
    </location>
</feature>
<dbReference type="GO" id="GO:0000226">
    <property type="term" value="P:microtubule cytoskeleton organization"/>
    <property type="evidence" value="ECO:0007669"/>
    <property type="project" value="TreeGrafter"/>
</dbReference>
<evidence type="ECO:0000259" key="13">
    <source>
        <dbReference type="PROSITE" id="PS50032"/>
    </source>
</evidence>
<feature type="compositionally biased region" description="Basic residues" evidence="11">
    <location>
        <begin position="1049"/>
        <end position="1061"/>
    </location>
</feature>
<keyword evidence="4" id="KW-0808">Transferase</keyword>
<evidence type="ECO:0000256" key="5">
    <source>
        <dbReference type="ARBA" id="ARBA00022741"/>
    </source>
</evidence>
<evidence type="ECO:0000256" key="11">
    <source>
        <dbReference type="SAM" id="MobiDB-lite"/>
    </source>
</evidence>
<dbReference type="SMART" id="SM00220">
    <property type="entry name" value="S_TKc"/>
    <property type="match status" value="1"/>
</dbReference>
<dbReference type="PANTHER" id="PTHR24346:SF82">
    <property type="entry name" value="KP78A-RELATED"/>
    <property type="match status" value="1"/>
</dbReference>
<reference evidence="14" key="2">
    <citation type="submission" date="2020-11" db="EMBL/GenBank/DDBJ databases">
        <authorList>
            <consortium name="DOE Joint Genome Institute"/>
            <person name="Kuo A."/>
            <person name="Miyauchi S."/>
            <person name="Kiss E."/>
            <person name="Drula E."/>
            <person name="Kohler A."/>
            <person name="Sanchez-Garcia M."/>
            <person name="Andreopoulos B."/>
            <person name="Barry K.W."/>
            <person name="Bonito G."/>
            <person name="Buee M."/>
            <person name="Carver A."/>
            <person name="Chen C."/>
            <person name="Cichocki N."/>
            <person name="Clum A."/>
            <person name="Culley D."/>
            <person name="Crous P.W."/>
            <person name="Fauchery L."/>
            <person name="Girlanda M."/>
            <person name="Hayes R."/>
            <person name="Keri Z."/>
            <person name="Labutti K."/>
            <person name="Lipzen A."/>
            <person name="Lombard V."/>
            <person name="Magnuson J."/>
            <person name="Maillard F."/>
            <person name="Morin E."/>
            <person name="Murat C."/>
            <person name="Nolan M."/>
            <person name="Ohm R."/>
            <person name="Pangilinan J."/>
            <person name="Pereira M."/>
            <person name="Perotto S."/>
            <person name="Peter M."/>
            <person name="Riley R."/>
            <person name="Sitrit Y."/>
            <person name="Stielow B."/>
            <person name="Szollosi G."/>
            <person name="Zifcakova L."/>
            <person name="Stursova M."/>
            <person name="Spatafora J.W."/>
            <person name="Tedersoo L."/>
            <person name="Vaario L.-M."/>
            <person name="Yamada A."/>
            <person name="Yan M."/>
            <person name="Wang P."/>
            <person name="Xu J."/>
            <person name="Bruns T."/>
            <person name="Baldrian P."/>
            <person name="Vilgalys R."/>
            <person name="Henrissat B."/>
            <person name="Grigoriev I.V."/>
            <person name="Hibbett D."/>
            <person name="Nagy L.G."/>
            <person name="Martin F.M."/>
        </authorList>
    </citation>
    <scope>NUCLEOTIDE SEQUENCE</scope>
    <source>
        <strain evidence="14">UH-Tt-Lm1</strain>
    </source>
</reference>
<keyword evidence="7 10" id="KW-0067">ATP-binding</keyword>
<evidence type="ECO:0000256" key="1">
    <source>
        <dbReference type="ARBA" id="ARBA00010791"/>
    </source>
</evidence>
<comment type="catalytic activity">
    <reaction evidence="9">
        <text>L-seryl-[protein] + ATP = O-phospho-L-seryl-[protein] + ADP + H(+)</text>
        <dbReference type="Rhea" id="RHEA:17989"/>
        <dbReference type="Rhea" id="RHEA-COMP:9863"/>
        <dbReference type="Rhea" id="RHEA-COMP:11604"/>
        <dbReference type="ChEBI" id="CHEBI:15378"/>
        <dbReference type="ChEBI" id="CHEBI:29999"/>
        <dbReference type="ChEBI" id="CHEBI:30616"/>
        <dbReference type="ChEBI" id="CHEBI:83421"/>
        <dbReference type="ChEBI" id="CHEBI:456216"/>
        <dbReference type="EC" id="2.7.11.1"/>
    </reaction>
</comment>
<evidence type="ECO:0000256" key="7">
    <source>
        <dbReference type="ARBA" id="ARBA00022840"/>
    </source>
</evidence>
<dbReference type="SUPFAM" id="SSF103243">
    <property type="entry name" value="KA1-like"/>
    <property type="match status" value="1"/>
</dbReference>
<feature type="region of interest" description="Disordered" evidence="11">
    <location>
        <begin position="508"/>
        <end position="536"/>
    </location>
</feature>
<dbReference type="GO" id="GO:0005524">
    <property type="term" value="F:ATP binding"/>
    <property type="evidence" value="ECO:0007669"/>
    <property type="project" value="UniProtKB-UniRule"/>
</dbReference>
<evidence type="ECO:0000313" key="14">
    <source>
        <dbReference type="EMBL" id="KAF9788179.1"/>
    </source>
</evidence>
<dbReference type="CDD" id="cd14077">
    <property type="entry name" value="STKc_Kin1_2"/>
    <property type="match status" value="1"/>
</dbReference>
<feature type="region of interest" description="Disordered" evidence="11">
    <location>
        <begin position="1024"/>
        <end position="1152"/>
    </location>
</feature>
<feature type="compositionally biased region" description="Polar residues" evidence="11">
    <location>
        <begin position="470"/>
        <end position="490"/>
    </location>
</feature>
<comment type="similarity">
    <text evidence="1">Belongs to the protein kinase superfamily. CAMK Ser/Thr protein kinase family. NIM1 subfamily.</text>
</comment>
<feature type="domain" description="Protein kinase" evidence="12">
    <location>
        <begin position="121"/>
        <end position="387"/>
    </location>
</feature>
<dbReference type="InterPro" id="IPR001772">
    <property type="entry name" value="KA1_dom"/>
</dbReference>
<feature type="binding site" evidence="10">
    <location>
        <position position="150"/>
    </location>
    <ligand>
        <name>ATP</name>
        <dbReference type="ChEBI" id="CHEBI:30616"/>
    </ligand>
</feature>
<dbReference type="Pfam" id="PF00069">
    <property type="entry name" value="Pkinase"/>
    <property type="match status" value="1"/>
</dbReference>
<sequence>MVTHPTGISQVNEEHASTPTHGGTVTTGHEYDMAISEKTGGDQLKPFSATVQTAPAQKRPGASSQRPRPVSMPPQPYGQLNGPAPAERERQPAEENSRRQQTKDQSTSRTSRGSSRVLGDYTLGKTLGAGSMGKVKLAQHANSEEKLAIKILPRVIPNPNPSSDTAAKAAAKDASKEVRTLREAALSMLLHHPYICGMREMIVHQHHYYMVFEYVNGGQMLDYIISHGRLRERVARKFARQIGSALEYCHKNNVVHRDLKIENILISQTGNIKIIDFGLSNLYDPSNHLGTFCGSLYFAAPELLNAKVYTGPEVDVWSFGVVLYVLVCGKVPFDDQSMPALHAKIKRGLVEYPVWLSAECKHLLSRMLVTNPPTRATLAEVMNHPWMIRGFPGPPDPHLVHREPLRSDELDRNVIRGMKGFEFGAEEDIEKRLLEVLDSDAYHRAVQYWERKRGISSGRNGAVNGKHWDSPSNTSLGYESAKSDLTASPSKKSKRFSGFDFYRRKLFSPASSPPTTPSGSPPTSQSHLSLGDAREPADPTYGFHPLISIYFLAREKMERERVYGPGHFASSQLSLATNAAANNNAGVKAEDDSKQSTSTPSKPAEPTSTTKADYSMPLPRLPAPESSHYSGMSYEPTAPTPSPATQVFHPQPRSRDSAGLSVKQSDGMGDLGVQPPASPNKTPIRAPQPSTHKRSHSLSQRQNVARTWTGMFGPPNTVREEQQTMDTGDQPFIREPPKTAGPEITRFSEKMDLPPAVDEFGENTPNPVDDKTLAPPVSSSPPVSASSTLARKFGSLLGKGDETRRSATFSKRTSILGSLALRPSTDADGTKEKTSVSEDRKVSVERENEGPGSTSSPMLTQSQSQQLPSAHRRAHTVLDSHGRAGRHERRSSTGGTLLSGGTLGRHRRPSTGFSSVIRPFGAEKSFGKTEEVDENNANDGTMEHGAVKAKNGRISNDEEIHDDKDFKPVFLKGLFSVATTSTKSPSALKNDIRQVLDRMQIRYRETRTGFDCIHMPSIDLSSFPVDQQSRHKQQGSSGSDERTSAVSRRVTKRPSKLSFRVRGKDREKEKEKEGGITAEKEKDLPSRPSGATTLTATLSSESSSFFNVASHSNPTADTNTRSETDSTAATVQAPEDAPTPVPSSPLSALKTLPPIPRDYASSPTPPHAMYHTGEVDEDVFESIGANRLAVRFEINVVKVPLLPLHGLQFRRASGDGWQYHMLARRVLTELKL</sequence>
<evidence type="ECO:0000256" key="2">
    <source>
        <dbReference type="ARBA" id="ARBA00012513"/>
    </source>
</evidence>
<evidence type="ECO:0000256" key="10">
    <source>
        <dbReference type="PROSITE-ProRule" id="PRU10141"/>
    </source>
</evidence>
<protein>
    <recommendedName>
        <fullName evidence="2">non-specific serine/threonine protein kinase</fullName>
        <ecNumber evidence="2">2.7.11.1</ecNumber>
    </recommendedName>
</protein>
<dbReference type="PROSITE" id="PS50032">
    <property type="entry name" value="KA1"/>
    <property type="match status" value="1"/>
</dbReference>
<evidence type="ECO:0000259" key="12">
    <source>
        <dbReference type="PROSITE" id="PS50011"/>
    </source>
</evidence>
<dbReference type="PROSITE" id="PS00107">
    <property type="entry name" value="PROTEIN_KINASE_ATP"/>
    <property type="match status" value="1"/>
</dbReference>
<dbReference type="InterPro" id="IPR000719">
    <property type="entry name" value="Prot_kinase_dom"/>
</dbReference>
<evidence type="ECO:0000256" key="3">
    <source>
        <dbReference type="ARBA" id="ARBA00022527"/>
    </source>
</evidence>
<feature type="region of interest" description="Disordered" evidence="11">
    <location>
        <begin position="39"/>
        <end position="123"/>
    </location>
</feature>
<feature type="compositionally biased region" description="Polar residues" evidence="11">
    <location>
        <begin position="1"/>
        <end position="11"/>
    </location>
</feature>
<feature type="domain" description="KA1" evidence="13">
    <location>
        <begin position="1183"/>
        <end position="1232"/>
    </location>
</feature>
<dbReference type="AlphaFoldDB" id="A0A9P6L8M4"/>
<dbReference type="InterPro" id="IPR011009">
    <property type="entry name" value="Kinase-like_dom_sf"/>
</dbReference>
<feature type="region of interest" description="Disordered" evidence="11">
    <location>
        <begin position="585"/>
        <end position="790"/>
    </location>
</feature>
<feature type="compositionally biased region" description="Low complexity" evidence="11">
    <location>
        <begin position="1089"/>
        <end position="1104"/>
    </location>
</feature>
<evidence type="ECO:0000256" key="6">
    <source>
        <dbReference type="ARBA" id="ARBA00022777"/>
    </source>
</evidence>
<feature type="compositionally biased region" description="Low complexity" evidence="11">
    <location>
        <begin position="107"/>
        <end position="116"/>
    </location>
</feature>